<name>A0ACC0Z8L0_9ROSI</name>
<dbReference type="EMBL" id="CM047738">
    <property type="protein sequence ID" value="KAJ0046730.1"/>
    <property type="molecule type" value="Genomic_DNA"/>
</dbReference>
<gene>
    <name evidence="1" type="ORF">Pint_05831</name>
</gene>
<sequence>MAPVLPSFSNISQPKGSSFTSRVDSDSSIRAAMIRNRFAETISRAQDKMIPSNLAEKEIRERNKAEVEAGIRDAQMKLKEQRQKERELARQAIEKIVQTVEWNHALELAREFDKLIGGTKVQTMPRNFNTNLAS</sequence>
<evidence type="ECO:0000313" key="1">
    <source>
        <dbReference type="EMBL" id="KAJ0046730.1"/>
    </source>
</evidence>
<organism evidence="1 2">
    <name type="scientific">Pistacia integerrima</name>
    <dbReference type="NCBI Taxonomy" id="434235"/>
    <lineage>
        <taxon>Eukaryota</taxon>
        <taxon>Viridiplantae</taxon>
        <taxon>Streptophyta</taxon>
        <taxon>Embryophyta</taxon>
        <taxon>Tracheophyta</taxon>
        <taxon>Spermatophyta</taxon>
        <taxon>Magnoliopsida</taxon>
        <taxon>eudicotyledons</taxon>
        <taxon>Gunneridae</taxon>
        <taxon>Pentapetalae</taxon>
        <taxon>rosids</taxon>
        <taxon>malvids</taxon>
        <taxon>Sapindales</taxon>
        <taxon>Anacardiaceae</taxon>
        <taxon>Pistacia</taxon>
    </lineage>
</organism>
<evidence type="ECO:0000313" key="2">
    <source>
        <dbReference type="Proteomes" id="UP001163603"/>
    </source>
</evidence>
<accession>A0ACC0Z8L0</accession>
<dbReference type="Proteomes" id="UP001163603">
    <property type="component" value="Chromosome 3"/>
</dbReference>
<reference evidence="2" key="1">
    <citation type="journal article" date="2023" name="G3 (Bethesda)">
        <title>Genome assembly and association tests identify interacting loci associated with vigor, precocity, and sex in interspecific pistachio rootstocks.</title>
        <authorList>
            <person name="Palmer W."/>
            <person name="Jacygrad E."/>
            <person name="Sagayaradj S."/>
            <person name="Cavanaugh K."/>
            <person name="Han R."/>
            <person name="Bertier L."/>
            <person name="Beede B."/>
            <person name="Kafkas S."/>
            <person name="Golino D."/>
            <person name="Preece J."/>
            <person name="Michelmore R."/>
        </authorList>
    </citation>
    <scope>NUCLEOTIDE SEQUENCE [LARGE SCALE GENOMIC DNA]</scope>
</reference>
<proteinExistence type="predicted"/>
<comment type="caution">
    <text evidence="1">The sequence shown here is derived from an EMBL/GenBank/DDBJ whole genome shotgun (WGS) entry which is preliminary data.</text>
</comment>
<keyword evidence="2" id="KW-1185">Reference proteome</keyword>
<protein>
    <submittedName>
        <fullName evidence="1">Uncharacterized protein</fullName>
    </submittedName>
</protein>